<comment type="caution">
    <text evidence="1">The sequence shown here is derived from an EMBL/GenBank/DDBJ whole genome shotgun (WGS) entry which is preliminary data.</text>
</comment>
<dbReference type="Proteomes" id="UP000019141">
    <property type="component" value="Unassembled WGS sequence"/>
</dbReference>
<protein>
    <recommendedName>
        <fullName evidence="3">Transferase hexapeptide repeat containing protein</fullName>
    </recommendedName>
</protein>
<evidence type="ECO:0000313" key="1">
    <source>
        <dbReference type="EMBL" id="ETX01261.1"/>
    </source>
</evidence>
<name>W4LU67_ENTF1</name>
<gene>
    <name evidence="1" type="ORF">ETSY1_07995</name>
</gene>
<keyword evidence="2" id="KW-1185">Reference proteome</keyword>
<evidence type="ECO:0000313" key="2">
    <source>
        <dbReference type="Proteomes" id="UP000019141"/>
    </source>
</evidence>
<dbReference type="AlphaFoldDB" id="W4LU67"/>
<reference evidence="1 2" key="1">
    <citation type="journal article" date="2014" name="Nature">
        <title>An environmental bacterial taxon with a large and distinct metabolic repertoire.</title>
        <authorList>
            <person name="Wilson M.C."/>
            <person name="Mori T."/>
            <person name="Ruckert C."/>
            <person name="Uria A.R."/>
            <person name="Helf M.J."/>
            <person name="Takada K."/>
            <person name="Gernert C."/>
            <person name="Steffens U.A."/>
            <person name="Heycke N."/>
            <person name="Schmitt S."/>
            <person name="Rinke C."/>
            <person name="Helfrich E.J."/>
            <person name="Brachmann A.O."/>
            <person name="Gurgui C."/>
            <person name="Wakimoto T."/>
            <person name="Kracht M."/>
            <person name="Crusemann M."/>
            <person name="Hentschel U."/>
            <person name="Abe I."/>
            <person name="Matsunaga S."/>
            <person name="Kalinowski J."/>
            <person name="Takeyama H."/>
            <person name="Piel J."/>
        </authorList>
    </citation>
    <scope>NUCLEOTIDE SEQUENCE [LARGE SCALE GENOMIC DNA]</scope>
    <source>
        <strain evidence="2">TSY1</strain>
    </source>
</reference>
<accession>W4LU67</accession>
<dbReference type="EMBL" id="AZHW01000252">
    <property type="protein sequence ID" value="ETX01261.1"/>
    <property type="molecule type" value="Genomic_DNA"/>
</dbReference>
<organism evidence="1 2">
    <name type="scientific">Entotheonella factor</name>
    <dbReference type="NCBI Taxonomy" id="1429438"/>
    <lineage>
        <taxon>Bacteria</taxon>
        <taxon>Pseudomonadati</taxon>
        <taxon>Nitrospinota/Tectimicrobiota group</taxon>
        <taxon>Candidatus Tectimicrobiota</taxon>
        <taxon>Candidatus Entotheonellia</taxon>
        <taxon>Candidatus Entotheonellales</taxon>
        <taxon>Candidatus Entotheonellaceae</taxon>
        <taxon>Candidatus Entotheonella</taxon>
    </lineage>
</organism>
<dbReference type="HOGENOM" id="CLU_193573_1_0_7"/>
<evidence type="ECO:0008006" key="3">
    <source>
        <dbReference type="Google" id="ProtNLM"/>
    </source>
</evidence>
<sequence length="71" mass="8068">MAEVSIEERLAAVEIAVKDLQRRLVNVPSSPNWLEQITGSFKNQPAFEDVLKYGREWRQADQLPEDPEASA</sequence>
<proteinExistence type="predicted"/>